<evidence type="ECO:0000313" key="1">
    <source>
        <dbReference type="EMBL" id="AKH47957.1"/>
    </source>
</evidence>
<reference evidence="1" key="2">
    <citation type="submission" date="2015-03" db="EMBL/GenBank/DDBJ databases">
        <authorList>
            <person name="Chow C.-E.T."/>
            <person name="Winget D.M."/>
            <person name="White R.A.III."/>
            <person name="Hallam S.J."/>
            <person name="Suttle C.A."/>
        </authorList>
    </citation>
    <scope>NUCLEOTIDE SEQUENCE</scope>
    <source>
        <strain evidence="1">Oxic1_5</strain>
    </source>
</reference>
<reference evidence="1" key="1">
    <citation type="journal article" date="2015" name="Front. Microbiol.">
        <title>Combining genomic sequencing methods to explore viral diversity and reveal potential virus-host interactions.</title>
        <authorList>
            <person name="Chow C.E."/>
            <person name="Winget D.M."/>
            <person name="White R.A.III."/>
            <person name="Hallam S.J."/>
            <person name="Suttle C.A."/>
        </authorList>
    </citation>
    <scope>NUCLEOTIDE SEQUENCE</scope>
    <source>
        <strain evidence="1">Oxic1_5</strain>
    </source>
</reference>
<accession>A0A0F7L9A6</accession>
<name>A0A0F7L9A6_9VIRU</name>
<protein>
    <submittedName>
        <fullName evidence="1">Uncharacterized protein</fullName>
    </submittedName>
</protein>
<proteinExistence type="predicted"/>
<organism evidence="1">
    <name type="scientific">uncultured marine virus</name>
    <dbReference type="NCBI Taxonomy" id="186617"/>
    <lineage>
        <taxon>Viruses</taxon>
        <taxon>environmental samples</taxon>
    </lineage>
</organism>
<dbReference type="EMBL" id="KR029600">
    <property type="protein sequence ID" value="AKH47957.1"/>
    <property type="molecule type" value="Genomic_DNA"/>
</dbReference>
<sequence>MIYTWISFSWISETNVLVPSKLITITGFPKIDLVVYLPDVIPQEKLSYFCQP</sequence>